<dbReference type="Pfam" id="PF12937">
    <property type="entry name" value="F-box-like"/>
    <property type="match status" value="1"/>
</dbReference>
<evidence type="ECO:0000313" key="3">
    <source>
        <dbReference type="Proteomes" id="UP000298327"/>
    </source>
</evidence>
<dbReference type="AlphaFoldDB" id="A0A4Y9XTY2"/>
<feature type="domain" description="F-box" evidence="1">
    <location>
        <begin position="273"/>
        <end position="333"/>
    </location>
</feature>
<sequence length="760" mass="84712">MGRAPTRCIAPAFSDLKASNPGNAIDLQMGPRRRPTRSIWSAHLTDTHPALKFSRAASPLSSDIIFAQWELSTGQSGEHAMLICFRRRSEGRLFDSDLDVCTRYSRSRRAHFVVTVALNPLLYRRPTSTSNSLCSLTRSIPAGVYGGIPSHATSCRRSLDDKHIDMLRTLLELPPETESKWYINAAQCHTNGKLWTASKPYLSEVNPADSRGPASEYWRNAEEQRSTYLTNLPHRSRAKSTEEARTTLTLEIDAVTSLLCSLRTRYNTLAPVSYLPTEVLAHIFEIVEVLEPPFYDRLYSRRPSLGWLRATHVCRQWRSVALGHPYLWSDIVINFGTKMADTYLQRSRMYPVVLSSNTQSGTLRPLLEAGRAVAGMIKQHMCHIRKFSIVATTVKGGLSISPSLSAAAPVLEDASFTLSLESSYRRSVVLLPLDLFGHVAPRLRSLQIQGCNFSWPSLAFESLIHLYVLPRLHYSHVGPVSVHPPPCKTGFEAEGIQPFLDALSRMPALKTLDLQDAVPCLQVPQSTVNVHGPPISLPNLQFLGLVDDVDHCFFAPMNITIPPTVDINITCRLNTAFGLGSSVLLPWLTSSTAQAAFSGHVTLHPNAFRVLVRRQYLRRDAAPSSAPFPSSTTKTLRISNESAIRSAEDYFMLFGACRNVRHLVIPKLSDDCLWAALTTTAAADRRPLFPALARLTFECVTFEDDEWRLDRWLAHRQAIAPLRMVEFVDCDVGRSLRSRIRSIPGISYVGLDVISSIEDS</sequence>
<evidence type="ECO:0000259" key="1">
    <source>
        <dbReference type="Pfam" id="PF12937"/>
    </source>
</evidence>
<dbReference type="STRING" id="205917.A0A4Y9XTY2"/>
<keyword evidence="3" id="KW-1185">Reference proteome</keyword>
<dbReference type="OrthoDB" id="3172239at2759"/>
<organism evidence="2 3">
    <name type="scientific">Dentipellis fragilis</name>
    <dbReference type="NCBI Taxonomy" id="205917"/>
    <lineage>
        <taxon>Eukaryota</taxon>
        <taxon>Fungi</taxon>
        <taxon>Dikarya</taxon>
        <taxon>Basidiomycota</taxon>
        <taxon>Agaricomycotina</taxon>
        <taxon>Agaricomycetes</taxon>
        <taxon>Russulales</taxon>
        <taxon>Hericiaceae</taxon>
        <taxon>Dentipellis</taxon>
    </lineage>
</organism>
<dbReference type="SUPFAM" id="SSF52047">
    <property type="entry name" value="RNI-like"/>
    <property type="match status" value="1"/>
</dbReference>
<name>A0A4Y9XTY2_9AGAM</name>
<dbReference type="SUPFAM" id="SSF81383">
    <property type="entry name" value="F-box domain"/>
    <property type="match status" value="1"/>
</dbReference>
<dbReference type="EMBL" id="SEOQ01001281">
    <property type="protein sequence ID" value="TFY52591.1"/>
    <property type="molecule type" value="Genomic_DNA"/>
</dbReference>
<dbReference type="Gene3D" id="1.20.1280.50">
    <property type="match status" value="1"/>
</dbReference>
<reference evidence="2 3" key="1">
    <citation type="submission" date="2019-02" db="EMBL/GenBank/DDBJ databases">
        <title>Genome sequencing of the rare red list fungi Dentipellis fragilis.</title>
        <authorList>
            <person name="Buettner E."/>
            <person name="Kellner H."/>
        </authorList>
    </citation>
    <scope>NUCLEOTIDE SEQUENCE [LARGE SCALE GENOMIC DNA]</scope>
    <source>
        <strain evidence="2 3">DSM 105465</strain>
    </source>
</reference>
<proteinExistence type="predicted"/>
<evidence type="ECO:0000313" key="2">
    <source>
        <dbReference type="EMBL" id="TFY52591.1"/>
    </source>
</evidence>
<protein>
    <recommendedName>
        <fullName evidence="1">F-box domain-containing protein</fullName>
    </recommendedName>
</protein>
<dbReference type="Proteomes" id="UP000298327">
    <property type="component" value="Unassembled WGS sequence"/>
</dbReference>
<accession>A0A4Y9XTY2</accession>
<comment type="caution">
    <text evidence="2">The sequence shown here is derived from an EMBL/GenBank/DDBJ whole genome shotgun (WGS) entry which is preliminary data.</text>
</comment>
<gene>
    <name evidence="2" type="ORF">EVG20_g10488</name>
</gene>
<dbReference type="InterPro" id="IPR036047">
    <property type="entry name" value="F-box-like_dom_sf"/>
</dbReference>
<dbReference type="InterPro" id="IPR001810">
    <property type="entry name" value="F-box_dom"/>
</dbReference>